<protein>
    <submittedName>
        <fullName evidence="1">Uncharacterized protein</fullName>
    </submittedName>
</protein>
<reference evidence="1" key="1">
    <citation type="submission" date="2020-07" db="EMBL/GenBank/DDBJ databases">
        <title>Multicomponent nature underlies the extraordinary mechanical properties of spider dragline silk.</title>
        <authorList>
            <person name="Kono N."/>
            <person name="Nakamura H."/>
            <person name="Mori M."/>
            <person name="Yoshida Y."/>
            <person name="Ohtoshi R."/>
            <person name="Malay A.D."/>
            <person name="Moran D.A.P."/>
            <person name="Tomita M."/>
            <person name="Numata K."/>
            <person name="Arakawa K."/>
        </authorList>
    </citation>
    <scope>NUCLEOTIDE SEQUENCE</scope>
</reference>
<dbReference type="EMBL" id="BMAO01024175">
    <property type="protein sequence ID" value="GFQ93585.1"/>
    <property type="molecule type" value="Genomic_DNA"/>
</dbReference>
<gene>
    <name evidence="1" type="ORF">TNCT_695991</name>
    <name evidence="2" type="ORF">TNCT_739121</name>
</gene>
<dbReference type="Proteomes" id="UP000887116">
    <property type="component" value="Unassembled WGS sequence"/>
</dbReference>
<evidence type="ECO:0000313" key="3">
    <source>
        <dbReference type="Proteomes" id="UP000887116"/>
    </source>
</evidence>
<evidence type="ECO:0000313" key="1">
    <source>
        <dbReference type="EMBL" id="GFQ93585.1"/>
    </source>
</evidence>
<comment type="caution">
    <text evidence="1">The sequence shown here is derived from an EMBL/GenBank/DDBJ whole genome shotgun (WGS) entry which is preliminary data.</text>
</comment>
<name>A0A8X6J6B3_TRICU</name>
<organism evidence="1 3">
    <name type="scientific">Trichonephila clavata</name>
    <name type="common">Joro spider</name>
    <name type="synonym">Nephila clavata</name>
    <dbReference type="NCBI Taxonomy" id="2740835"/>
    <lineage>
        <taxon>Eukaryota</taxon>
        <taxon>Metazoa</taxon>
        <taxon>Ecdysozoa</taxon>
        <taxon>Arthropoda</taxon>
        <taxon>Chelicerata</taxon>
        <taxon>Arachnida</taxon>
        <taxon>Araneae</taxon>
        <taxon>Araneomorphae</taxon>
        <taxon>Entelegynae</taxon>
        <taxon>Araneoidea</taxon>
        <taxon>Nephilidae</taxon>
        <taxon>Trichonephila</taxon>
    </lineage>
</organism>
<evidence type="ECO:0000313" key="2">
    <source>
        <dbReference type="EMBL" id="GFR13258.1"/>
    </source>
</evidence>
<sequence length="84" mass="9985">MHLNSSLYESRYPLIYFIRTNLKSRQNPRLMEDDELLHRYASKQLERDTIRKNKNHRKGVMNCIGRLVVLCLPPIYHLGCVNTV</sequence>
<keyword evidence="3" id="KW-1185">Reference proteome</keyword>
<dbReference type="EMBL" id="BMAO01036823">
    <property type="protein sequence ID" value="GFR13258.1"/>
    <property type="molecule type" value="Genomic_DNA"/>
</dbReference>
<accession>A0A8X6J6B3</accession>
<proteinExistence type="predicted"/>
<dbReference type="AlphaFoldDB" id="A0A8X6J6B3"/>